<dbReference type="Proteomes" id="UP000321183">
    <property type="component" value="Chromosome"/>
</dbReference>
<gene>
    <name evidence="1" type="ORF">RAS_07430</name>
</gene>
<reference evidence="1 2" key="1">
    <citation type="submission" date="2019-04" db="EMBL/GenBank/DDBJ databases">
        <title>Draft genome sequence of Rickettsia asiatica Maytaro1284.</title>
        <authorList>
            <person name="Thu M."/>
            <person name="Qiu Y."/>
            <person name="Nakao R."/>
        </authorList>
    </citation>
    <scope>NUCLEOTIDE SEQUENCE [LARGE SCALE GENOMIC DNA]</scope>
    <source>
        <strain evidence="1 2">Maytaro1284</strain>
    </source>
</reference>
<dbReference type="EMBL" id="AP019563">
    <property type="protein sequence ID" value="BBJ31634.1"/>
    <property type="molecule type" value="Genomic_DNA"/>
</dbReference>
<dbReference type="AlphaFoldDB" id="A0A510GA74"/>
<name>A0A510GA74_9RICK</name>
<accession>A0A510GA74</accession>
<evidence type="ECO:0000313" key="2">
    <source>
        <dbReference type="Proteomes" id="UP000321183"/>
    </source>
</evidence>
<dbReference type="KEGG" id="ras:RAS_07430"/>
<protein>
    <submittedName>
        <fullName evidence="1">Uncharacterized protein</fullName>
    </submittedName>
</protein>
<proteinExistence type="predicted"/>
<evidence type="ECO:0000313" key="1">
    <source>
        <dbReference type="EMBL" id="BBJ31634.1"/>
    </source>
</evidence>
<organism evidence="1 2">
    <name type="scientific">Rickettsia asiatica</name>
    <dbReference type="NCBI Taxonomy" id="238800"/>
    <lineage>
        <taxon>Bacteria</taxon>
        <taxon>Pseudomonadati</taxon>
        <taxon>Pseudomonadota</taxon>
        <taxon>Alphaproteobacteria</taxon>
        <taxon>Rickettsiales</taxon>
        <taxon>Rickettsiaceae</taxon>
        <taxon>Rickettsieae</taxon>
        <taxon>Rickettsia</taxon>
        <taxon>spotted fever group</taxon>
    </lineage>
</organism>
<keyword evidence="2" id="KW-1185">Reference proteome</keyword>
<sequence>MNAKECKTVPEMLHDLRININNSINSKNSKDVSFDTVDSIKNKSTLYYITDLADLKELL</sequence>